<feature type="transmembrane region" description="Helical" evidence="7">
    <location>
        <begin position="33"/>
        <end position="49"/>
    </location>
</feature>
<comment type="similarity">
    <text evidence="2">Belongs to the UPF0126 family.</text>
</comment>
<dbReference type="PANTHER" id="PTHR30506:SF3">
    <property type="entry name" value="UPF0126 INNER MEMBRANE PROTEIN YADS-RELATED"/>
    <property type="match status" value="1"/>
</dbReference>
<feature type="transmembrane region" description="Helical" evidence="7">
    <location>
        <begin position="94"/>
        <end position="113"/>
    </location>
</feature>
<reference evidence="9 10" key="1">
    <citation type="submission" date="2018-04" db="EMBL/GenBank/DDBJ databases">
        <title>Novel Campyloabacter and Helicobacter Species and Strains.</title>
        <authorList>
            <person name="Mannion A.J."/>
            <person name="Shen Z."/>
            <person name="Fox J.G."/>
        </authorList>
    </citation>
    <scope>NUCLEOTIDE SEQUENCE [LARGE SCALE GENOMIC DNA]</scope>
    <source>
        <strain evidence="9 10">MIT 04-9362</strain>
    </source>
</reference>
<dbReference type="AlphaFoldDB" id="A0A3D8J8X2"/>
<comment type="caution">
    <text evidence="9">The sequence shown here is derived from an EMBL/GenBank/DDBJ whole genome shotgun (WGS) entry which is preliminary data.</text>
</comment>
<dbReference type="RefSeq" id="WP_115578908.1">
    <property type="nucleotide sequence ID" value="NZ_NXLX01000007.1"/>
</dbReference>
<keyword evidence="6 7" id="KW-0472">Membrane</keyword>
<accession>A0A3D8J8X2</accession>
<feature type="transmembrane region" description="Helical" evidence="7">
    <location>
        <begin position="152"/>
        <end position="171"/>
    </location>
</feature>
<dbReference type="InterPro" id="IPR005115">
    <property type="entry name" value="Gly_transporter"/>
</dbReference>
<feature type="transmembrane region" description="Helical" evidence="7">
    <location>
        <begin position="119"/>
        <end position="140"/>
    </location>
</feature>
<name>A0A3D8J8X2_9HELI</name>
<evidence type="ECO:0000256" key="2">
    <source>
        <dbReference type="ARBA" id="ARBA00008193"/>
    </source>
</evidence>
<keyword evidence="10" id="KW-1185">Reference proteome</keyword>
<feature type="domain" description="Glycine transporter" evidence="8">
    <location>
        <begin position="95"/>
        <end position="167"/>
    </location>
</feature>
<feature type="transmembrane region" description="Helical" evidence="7">
    <location>
        <begin position="69"/>
        <end position="87"/>
    </location>
</feature>
<dbReference type="GO" id="GO:0005886">
    <property type="term" value="C:plasma membrane"/>
    <property type="evidence" value="ECO:0007669"/>
    <property type="project" value="UniProtKB-SubCell"/>
</dbReference>
<feature type="transmembrane region" description="Helical" evidence="7">
    <location>
        <begin position="177"/>
        <end position="198"/>
    </location>
</feature>
<organism evidence="9 10">
    <name type="scientific">Helicobacter anseris</name>
    <dbReference type="NCBI Taxonomy" id="375926"/>
    <lineage>
        <taxon>Bacteria</taxon>
        <taxon>Pseudomonadati</taxon>
        <taxon>Campylobacterota</taxon>
        <taxon>Epsilonproteobacteria</taxon>
        <taxon>Campylobacterales</taxon>
        <taxon>Helicobacteraceae</taxon>
        <taxon>Helicobacter</taxon>
    </lineage>
</organism>
<dbReference type="Proteomes" id="UP000256695">
    <property type="component" value="Unassembled WGS sequence"/>
</dbReference>
<evidence type="ECO:0000256" key="6">
    <source>
        <dbReference type="ARBA" id="ARBA00023136"/>
    </source>
</evidence>
<evidence type="ECO:0000259" key="8">
    <source>
        <dbReference type="Pfam" id="PF03458"/>
    </source>
</evidence>
<evidence type="ECO:0000313" key="9">
    <source>
        <dbReference type="EMBL" id="RDU73943.1"/>
    </source>
</evidence>
<feature type="transmembrane region" description="Helical" evidence="7">
    <location>
        <begin position="6"/>
        <end position="26"/>
    </location>
</feature>
<gene>
    <name evidence="9" type="ORF">CQA57_03800</name>
</gene>
<evidence type="ECO:0000313" key="10">
    <source>
        <dbReference type="Proteomes" id="UP000256695"/>
    </source>
</evidence>
<dbReference type="Pfam" id="PF03458">
    <property type="entry name" value="Gly_transporter"/>
    <property type="match status" value="2"/>
</dbReference>
<evidence type="ECO:0000256" key="7">
    <source>
        <dbReference type="SAM" id="Phobius"/>
    </source>
</evidence>
<sequence length="208" mass="22843">MEAGLLMHILFFIGIIVESMTGALAAGKFKMDLMGVMFVALVTAIGGGSVRDMLFDHHPLTWIKHPEYIWIILIAALVATRIPMIIVKFERVFLILDALGLVVFSIVGTEIVMQNHNNMTLAICGGVITGVFGGILRDMLCNRIPLIFQKEIYASVAIFASGLYYVLIVFFDISVGIASIVTLICGTALRLIGIYYKLGLPIFSIEEK</sequence>
<feature type="domain" description="Glycine transporter" evidence="8">
    <location>
        <begin position="9"/>
        <end position="79"/>
    </location>
</feature>
<comment type="subcellular location">
    <subcellularLocation>
        <location evidence="1">Cell membrane</location>
        <topology evidence="1">Multi-pass membrane protein</topology>
    </subcellularLocation>
</comment>
<protein>
    <recommendedName>
        <fullName evidence="8">Glycine transporter domain-containing protein</fullName>
    </recommendedName>
</protein>
<keyword evidence="5 7" id="KW-1133">Transmembrane helix</keyword>
<evidence type="ECO:0000256" key="4">
    <source>
        <dbReference type="ARBA" id="ARBA00022692"/>
    </source>
</evidence>
<dbReference type="PANTHER" id="PTHR30506">
    <property type="entry name" value="INNER MEMBRANE PROTEIN"/>
    <property type="match status" value="1"/>
</dbReference>
<evidence type="ECO:0000256" key="5">
    <source>
        <dbReference type="ARBA" id="ARBA00022989"/>
    </source>
</evidence>
<evidence type="ECO:0000256" key="1">
    <source>
        <dbReference type="ARBA" id="ARBA00004651"/>
    </source>
</evidence>
<evidence type="ECO:0000256" key="3">
    <source>
        <dbReference type="ARBA" id="ARBA00022475"/>
    </source>
</evidence>
<dbReference type="EMBL" id="NXLX01000007">
    <property type="protein sequence ID" value="RDU73943.1"/>
    <property type="molecule type" value="Genomic_DNA"/>
</dbReference>
<dbReference type="OrthoDB" id="9791874at2"/>
<keyword evidence="3" id="KW-1003">Cell membrane</keyword>
<proteinExistence type="inferred from homology"/>
<keyword evidence="4 7" id="KW-0812">Transmembrane</keyword>